<dbReference type="AlphaFoldDB" id="A0A926QMX9"/>
<protein>
    <submittedName>
        <fullName evidence="1">Uncharacterized protein</fullName>
    </submittedName>
</protein>
<organism evidence="1 2">
    <name type="scientific">Paenibacillus sedimenti</name>
    <dbReference type="NCBI Taxonomy" id="2770274"/>
    <lineage>
        <taxon>Bacteria</taxon>
        <taxon>Bacillati</taxon>
        <taxon>Bacillota</taxon>
        <taxon>Bacilli</taxon>
        <taxon>Bacillales</taxon>
        <taxon>Paenibacillaceae</taxon>
        <taxon>Paenibacillus</taxon>
    </lineage>
</organism>
<comment type="caution">
    <text evidence="1">The sequence shown here is derived from an EMBL/GenBank/DDBJ whole genome shotgun (WGS) entry which is preliminary data.</text>
</comment>
<name>A0A926QMX9_9BACL</name>
<dbReference type="Proteomes" id="UP000650466">
    <property type="component" value="Unassembled WGS sequence"/>
</dbReference>
<proteinExistence type="predicted"/>
<evidence type="ECO:0000313" key="1">
    <source>
        <dbReference type="EMBL" id="MBD0384177.1"/>
    </source>
</evidence>
<evidence type="ECO:0000313" key="2">
    <source>
        <dbReference type="Proteomes" id="UP000650466"/>
    </source>
</evidence>
<gene>
    <name evidence="1" type="ORF">ICC18_29440</name>
</gene>
<dbReference type="EMBL" id="JACVVD010000016">
    <property type="protein sequence ID" value="MBD0384177.1"/>
    <property type="molecule type" value="Genomic_DNA"/>
</dbReference>
<keyword evidence="2" id="KW-1185">Reference proteome</keyword>
<sequence length="110" mass="12565">MELHDLKLNLTELINNLTLRMDSIADSFKSLQLAEANERLAYFIDDISVVAEVVAILKSAYPLLDLDELNAKLSTLLEQSENEDYLYVADLISYELKPLLEYWGELLQDA</sequence>
<reference evidence="1" key="1">
    <citation type="submission" date="2020-09" db="EMBL/GenBank/DDBJ databases">
        <title>Draft Genome Sequence of Paenibacillus sp. WST5.</title>
        <authorList>
            <person name="Bao Z."/>
        </authorList>
    </citation>
    <scope>NUCLEOTIDE SEQUENCE</scope>
    <source>
        <strain evidence="1">WST5</strain>
    </source>
</reference>
<dbReference type="RefSeq" id="WP_188177956.1">
    <property type="nucleotide sequence ID" value="NZ_JACVVD010000016.1"/>
</dbReference>
<accession>A0A926QMX9</accession>